<dbReference type="GO" id="GO:0019284">
    <property type="term" value="P:L-methionine salvage from S-adenosylmethionine"/>
    <property type="evidence" value="ECO:0007669"/>
    <property type="project" value="TreeGrafter"/>
</dbReference>
<dbReference type="KEGG" id="chya:V22_11530"/>
<dbReference type="SUPFAM" id="SSF53167">
    <property type="entry name" value="Purine and uridine phosphorylases"/>
    <property type="match status" value="1"/>
</dbReference>
<dbReference type="CDD" id="cd17877">
    <property type="entry name" value="NP_MTAN-like"/>
    <property type="match status" value="1"/>
</dbReference>
<dbReference type="GO" id="GO:0005829">
    <property type="term" value="C:cytosol"/>
    <property type="evidence" value="ECO:0007669"/>
    <property type="project" value="TreeGrafter"/>
</dbReference>
<keyword evidence="2" id="KW-0378">Hydrolase</keyword>
<evidence type="ECO:0000259" key="1">
    <source>
        <dbReference type="Pfam" id="PF01048"/>
    </source>
</evidence>
<dbReference type="EC" id="3.2.2.9" evidence="2"/>
<dbReference type="Gene3D" id="3.40.50.1580">
    <property type="entry name" value="Nucleoside phosphorylase domain"/>
    <property type="match status" value="2"/>
</dbReference>
<accession>A0A517T6B7</accession>
<organism evidence="2 3">
    <name type="scientific">Calycomorphotria hydatis</name>
    <dbReference type="NCBI Taxonomy" id="2528027"/>
    <lineage>
        <taxon>Bacteria</taxon>
        <taxon>Pseudomonadati</taxon>
        <taxon>Planctomycetota</taxon>
        <taxon>Planctomycetia</taxon>
        <taxon>Planctomycetales</taxon>
        <taxon>Planctomycetaceae</taxon>
        <taxon>Calycomorphotria</taxon>
    </lineage>
</organism>
<reference evidence="2 3" key="1">
    <citation type="submission" date="2019-02" db="EMBL/GenBank/DDBJ databases">
        <title>Deep-cultivation of Planctomycetes and their phenomic and genomic characterization uncovers novel biology.</title>
        <authorList>
            <person name="Wiegand S."/>
            <person name="Jogler M."/>
            <person name="Boedeker C."/>
            <person name="Pinto D."/>
            <person name="Vollmers J."/>
            <person name="Rivas-Marin E."/>
            <person name="Kohn T."/>
            <person name="Peeters S.H."/>
            <person name="Heuer A."/>
            <person name="Rast P."/>
            <person name="Oberbeckmann S."/>
            <person name="Bunk B."/>
            <person name="Jeske O."/>
            <person name="Meyerdierks A."/>
            <person name="Storesund J.E."/>
            <person name="Kallscheuer N."/>
            <person name="Luecker S."/>
            <person name="Lage O.M."/>
            <person name="Pohl T."/>
            <person name="Merkel B.J."/>
            <person name="Hornburger P."/>
            <person name="Mueller R.-W."/>
            <person name="Bruemmer F."/>
            <person name="Labrenz M."/>
            <person name="Spormann A.M."/>
            <person name="Op den Camp H."/>
            <person name="Overmann J."/>
            <person name="Amann R."/>
            <person name="Jetten M.S.M."/>
            <person name="Mascher T."/>
            <person name="Medema M.H."/>
            <person name="Devos D.P."/>
            <person name="Kaster A.-K."/>
            <person name="Ovreas L."/>
            <person name="Rohde M."/>
            <person name="Galperin M.Y."/>
            <person name="Jogler C."/>
        </authorList>
    </citation>
    <scope>NUCLEOTIDE SEQUENCE [LARGE SCALE GENOMIC DNA]</scope>
    <source>
        <strain evidence="2 3">V22</strain>
    </source>
</reference>
<evidence type="ECO:0000313" key="3">
    <source>
        <dbReference type="Proteomes" id="UP000319976"/>
    </source>
</evidence>
<dbReference type="Proteomes" id="UP000319976">
    <property type="component" value="Chromosome"/>
</dbReference>
<dbReference type="AlphaFoldDB" id="A0A517T6B7"/>
<dbReference type="GO" id="GO:0009116">
    <property type="term" value="P:nucleoside metabolic process"/>
    <property type="evidence" value="ECO:0007669"/>
    <property type="project" value="InterPro"/>
</dbReference>
<gene>
    <name evidence="2" type="primary">mtnN</name>
    <name evidence="2" type="ORF">V22_11530</name>
</gene>
<dbReference type="GO" id="GO:0008782">
    <property type="term" value="F:adenosylhomocysteine nucleosidase activity"/>
    <property type="evidence" value="ECO:0007669"/>
    <property type="project" value="UniProtKB-EC"/>
</dbReference>
<dbReference type="InterPro" id="IPR000845">
    <property type="entry name" value="Nucleoside_phosphorylase_d"/>
</dbReference>
<protein>
    <submittedName>
        <fullName evidence="2">5'-methylthioadenosine/S-adenosylhomocysteine nucleosidase</fullName>
        <ecNumber evidence="2">3.2.2.9</ecNumber>
    </submittedName>
</protein>
<evidence type="ECO:0000313" key="2">
    <source>
        <dbReference type="EMBL" id="QDT63925.1"/>
    </source>
</evidence>
<name>A0A517T6B7_9PLAN</name>
<dbReference type="PANTHER" id="PTHR46832:SF1">
    <property type="entry name" value="5'-METHYLTHIOADENOSINE_S-ADENOSYLHOMOCYSTEINE NUCLEOSIDASE"/>
    <property type="match status" value="1"/>
</dbReference>
<dbReference type="PANTHER" id="PTHR46832">
    <property type="entry name" value="5'-METHYLTHIOADENOSINE/S-ADENOSYLHOMOCYSTEINE NUCLEOSIDASE"/>
    <property type="match status" value="1"/>
</dbReference>
<feature type="domain" description="Nucleoside phosphorylase" evidence="1">
    <location>
        <begin position="117"/>
        <end position="177"/>
    </location>
</feature>
<feature type="domain" description="Nucleoside phosphorylase" evidence="1">
    <location>
        <begin position="3"/>
        <end position="103"/>
    </location>
</feature>
<dbReference type="GO" id="GO:0008930">
    <property type="term" value="F:methylthioadenosine nucleosidase activity"/>
    <property type="evidence" value="ECO:0007669"/>
    <property type="project" value="TreeGrafter"/>
</dbReference>
<dbReference type="InterPro" id="IPR035994">
    <property type="entry name" value="Nucleoside_phosphorylase_sf"/>
</dbReference>
<dbReference type="Pfam" id="PF01048">
    <property type="entry name" value="PNP_UDP_1"/>
    <property type="match status" value="2"/>
</dbReference>
<keyword evidence="3" id="KW-1185">Reference proteome</keyword>
<keyword evidence="2" id="KW-0326">Glycosidase</keyword>
<proteinExistence type="predicted"/>
<sequence>MPTIGVVAALNIEMESLIERLQSRERTISPRLEVNKGLIDSHRVVIGVGGVGEEKARQTAQALIDAHSLDWVLSCGFSGALIDDLKIGDIVVGTSVTNTVGKSLSVPITMESDPASRLHVGGLFTSDSIVREVAAKRDLANRYKAIAVDMESYAVAEICRQQGIRFMAVRAISDDLSADLPQGMEAILSRSGARQWGAAVGEIWKRPALAGDLWSLRENAMKAARSLSSFTANIISQLPN</sequence>
<dbReference type="EMBL" id="CP036316">
    <property type="protein sequence ID" value="QDT63925.1"/>
    <property type="molecule type" value="Genomic_DNA"/>
</dbReference>